<evidence type="ECO:0000259" key="7">
    <source>
        <dbReference type="Pfam" id="PF00884"/>
    </source>
</evidence>
<dbReference type="RefSeq" id="WP_047812412.1">
    <property type="nucleotide sequence ID" value="NZ_LECT01000003.1"/>
</dbReference>
<dbReference type="FunFam" id="3.40.720.10:FF:000047">
    <property type="entry name" value="Arylsulfatase"/>
    <property type="match status" value="1"/>
</dbReference>
<protein>
    <submittedName>
        <fullName evidence="8">Choline-sulfatase</fullName>
        <ecNumber evidence="8">3.1.6.6</ecNumber>
    </submittedName>
</protein>
<name>A0A0J1EQL2_RHOIS</name>
<dbReference type="STRING" id="595434.RISK_000286"/>
<dbReference type="InterPro" id="IPR024607">
    <property type="entry name" value="Sulfatase_CS"/>
</dbReference>
<dbReference type="OrthoDB" id="9783154at2"/>
<keyword evidence="2" id="KW-0479">Metal-binding</keyword>
<dbReference type="EC" id="3.1.6.6" evidence="8"/>
<reference evidence="8" key="1">
    <citation type="submission" date="2015-05" db="EMBL/GenBank/DDBJ databases">
        <title>Permanent draft genome of Rhodopirellula islandicus K833.</title>
        <authorList>
            <person name="Kizina J."/>
            <person name="Richter M."/>
            <person name="Glockner F.O."/>
            <person name="Harder J."/>
        </authorList>
    </citation>
    <scope>NUCLEOTIDE SEQUENCE [LARGE SCALE GENOMIC DNA]</scope>
    <source>
        <strain evidence="8">K833</strain>
    </source>
</reference>
<evidence type="ECO:0000256" key="4">
    <source>
        <dbReference type="ARBA" id="ARBA00022837"/>
    </source>
</evidence>
<dbReference type="Gene3D" id="3.40.720.10">
    <property type="entry name" value="Alkaline Phosphatase, subunit A"/>
    <property type="match status" value="1"/>
</dbReference>
<evidence type="ECO:0000256" key="6">
    <source>
        <dbReference type="SAM" id="SignalP"/>
    </source>
</evidence>
<evidence type="ECO:0000256" key="3">
    <source>
        <dbReference type="ARBA" id="ARBA00022801"/>
    </source>
</evidence>
<organism evidence="8 9">
    <name type="scientific">Rhodopirellula islandica</name>
    <dbReference type="NCBI Taxonomy" id="595434"/>
    <lineage>
        <taxon>Bacteria</taxon>
        <taxon>Pseudomonadati</taxon>
        <taxon>Planctomycetota</taxon>
        <taxon>Planctomycetia</taxon>
        <taxon>Pirellulales</taxon>
        <taxon>Pirellulaceae</taxon>
        <taxon>Rhodopirellula</taxon>
    </lineage>
</organism>
<dbReference type="Gene3D" id="3.30.1120.10">
    <property type="match status" value="1"/>
</dbReference>
<dbReference type="InterPro" id="IPR050738">
    <property type="entry name" value="Sulfatase"/>
</dbReference>
<keyword evidence="3 8" id="KW-0378">Hydrolase</keyword>
<dbReference type="GO" id="GO:0047753">
    <property type="term" value="F:choline-sulfatase activity"/>
    <property type="evidence" value="ECO:0007669"/>
    <property type="project" value="UniProtKB-EC"/>
</dbReference>
<dbReference type="InterPro" id="IPR017850">
    <property type="entry name" value="Alkaline_phosphatase_core_sf"/>
</dbReference>
<evidence type="ECO:0000256" key="5">
    <source>
        <dbReference type="SAM" id="MobiDB-lite"/>
    </source>
</evidence>
<keyword evidence="4" id="KW-0106">Calcium</keyword>
<comment type="similarity">
    <text evidence="1">Belongs to the sulfatase family.</text>
</comment>
<dbReference type="PROSITE" id="PS00149">
    <property type="entry name" value="SULFATASE_2"/>
    <property type="match status" value="1"/>
</dbReference>
<accession>A0A0J1EQL2</accession>
<comment type="caution">
    <text evidence="8">The sequence shown here is derived from an EMBL/GenBank/DDBJ whole genome shotgun (WGS) entry which is preliminary data.</text>
</comment>
<keyword evidence="6" id="KW-0732">Signal</keyword>
<feature type="region of interest" description="Disordered" evidence="5">
    <location>
        <begin position="535"/>
        <end position="582"/>
    </location>
</feature>
<dbReference type="GO" id="GO:0004065">
    <property type="term" value="F:arylsulfatase activity"/>
    <property type="evidence" value="ECO:0007669"/>
    <property type="project" value="TreeGrafter"/>
</dbReference>
<evidence type="ECO:0000313" key="9">
    <source>
        <dbReference type="Proteomes" id="UP000036367"/>
    </source>
</evidence>
<feature type="chain" id="PRO_5005250365" evidence="6">
    <location>
        <begin position="39"/>
        <end position="707"/>
    </location>
</feature>
<evidence type="ECO:0000313" key="8">
    <source>
        <dbReference type="EMBL" id="KLU07769.1"/>
    </source>
</evidence>
<dbReference type="PANTHER" id="PTHR42693">
    <property type="entry name" value="ARYLSULFATASE FAMILY MEMBER"/>
    <property type="match status" value="1"/>
</dbReference>
<dbReference type="InterPro" id="IPR000917">
    <property type="entry name" value="Sulfatase_N"/>
</dbReference>
<dbReference type="EMBL" id="LECT01000003">
    <property type="protein sequence ID" value="KLU07769.1"/>
    <property type="molecule type" value="Genomic_DNA"/>
</dbReference>
<evidence type="ECO:0000256" key="1">
    <source>
        <dbReference type="ARBA" id="ARBA00008779"/>
    </source>
</evidence>
<dbReference type="PANTHER" id="PTHR42693:SF53">
    <property type="entry name" value="ENDO-4-O-SULFATASE"/>
    <property type="match status" value="1"/>
</dbReference>
<sequence length="707" mass="79620">MPTKAMNDDLGKHAMNATRISCTALLTLCFSVANFAHGAENEDTQPPRPNVLLIMVDDLGYSDLGCYGSEIETPNLDALAANGLRFSQFYNTAKCHSSRVSLLTGQYCIAAGDTSLSHAVTTAEVLQADGYFTAMSGKWHLDKQPTDFGFQRYFGHLSGACNYFRGDNTFRLNGEPWIVPDKDFYTTVADVDYAMLFLNEAEQTTDPWFLYLAFNAPHAPLQALPEDYAKYKGRYDEGWDKIREQRVQRQHELGLLPKTPQPSERPTHIPAWETLTEKRQEFENKRMTALAGMIDRVDQEVGRLIEHLDETGELDNTLIWFVSDNGACPYDRVSQKIEAEPTSGDVSWSDSTGWAWARNSPFRLYKQNQTEGGISTPAIVHWPAGLKTKAGSIERSPAHLIDILPTIADAAGSKIPSEFADRDLRPVSGQSLLPIFEGETIEREHPIHLLFSSDRGLRDGDWKIVSFRQNPWELYNIASDRIEQHNLAPQHRDRLTRMALKWNEMAKEVLHTQTFDPKFGTESEEPISMTATHPEWTDFSVDPMNNVRGSVGRKKTPKSKANTPKKASDPIRARKNTQLQRRESELHLTFTGDDPGIAIDHLPENLPPGPYRLAFDLLSEAEGNGEVFYTTRAEQSLPKGQHIPIEIESDGQWHSHTIALGDATQIYRLRLDVSEGKGLAQIRNLRLLSSQNEPVIRWPIAKIKVLK</sequence>
<dbReference type="GO" id="GO:0046872">
    <property type="term" value="F:metal ion binding"/>
    <property type="evidence" value="ECO:0007669"/>
    <property type="project" value="UniProtKB-KW"/>
</dbReference>
<dbReference type="PATRIC" id="fig|595434.4.peg.271"/>
<dbReference type="Proteomes" id="UP000036367">
    <property type="component" value="Unassembled WGS sequence"/>
</dbReference>
<gene>
    <name evidence="8" type="ORF">RISK_000286</name>
</gene>
<dbReference type="Pfam" id="PF00884">
    <property type="entry name" value="Sulfatase"/>
    <property type="match status" value="1"/>
</dbReference>
<dbReference type="AlphaFoldDB" id="A0A0J1EQL2"/>
<proteinExistence type="inferred from homology"/>
<dbReference type="SUPFAM" id="SSF53649">
    <property type="entry name" value="Alkaline phosphatase-like"/>
    <property type="match status" value="1"/>
</dbReference>
<keyword evidence="9" id="KW-1185">Reference proteome</keyword>
<dbReference type="CDD" id="cd16025">
    <property type="entry name" value="PAS_like"/>
    <property type="match status" value="1"/>
</dbReference>
<evidence type="ECO:0000256" key="2">
    <source>
        <dbReference type="ARBA" id="ARBA00022723"/>
    </source>
</evidence>
<feature type="signal peptide" evidence="6">
    <location>
        <begin position="1"/>
        <end position="38"/>
    </location>
</feature>
<feature type="domain" description="Sulfatase N-terminal" evidence="7">
    <location>
        <begin position="49"/>
        <end position="412"/>
    </location>
</feature>